<sequence>MLARFLSCVRSRFAPLVLAAVSVALSSAMDAQEVVAQQQVAAGPSGPIKDVSFQALWLIESDDANRIEYAGPAREALSTVGFGRLVPAGSAMASVTVGLDARVDCGSRYGQLQCQVRFLNTTESGEVQAQVEFRTQPQSGMTIATTVRAPVGKWFLVGAADSRTGLPTHADDGKRAVMIMKVTRDVITLE</sequence>
<evidence type="ECO:0000256" key="1">
    <source>
        <dbReference type="SAM" id="SignalP"/>
    </source>
</evidence>
<dbReference type="EMBL" id="LECT01000038">
    <property type="protein sequence ID" value="KLU03304.1"/>
    <property type="molecule type" value="Genomic_DNA"/>
</dbReference>
<organism evidence="2 3">
    <name type="scientific">Rhodopirellula islandica</name>
    <dbReference type="NCBI Taxonomy" id="595434"/>
    <lineage>
        <taxon>Bacteria</taxon>
        <taxon>Pseudomonadati</taxon>
        <taxon>Planctomycetota</taxon>
        <taxon>Planctomycetia</taxon>
        <taxon>Pirellulales</taxon>
        <taxon>Pirellulaceae</taxon>
        <taxon>Rhodopirellula</taxon>
    </lineage>
</organism>
<evidence type="ECO:0000313" key="2">
    <source>
        <dbReference type="EMBL" id="KLU03304.1"/>
    </source>
</evidence>
<evidence type="ECO:0000313" key="3">
    <source>
        <dbReference type="Proteomes" id="UP000036367"/>
    </source>
</evidence>
<keyword evidence="2" id="KW-0472">Membrane</keyword>
<dbReference type="PATRIC" id="fig|595434.4.peg.4386"/>
<dbReference type="OrthoDB" id="266379at2"/>
<keyword evidence="1" id="KW-0732">Signal</keyword>
<proteinExistence type="predicted"/>
<feature type="signal peptide" evidence="1">
    <location>
        <begin position="1"/>
        <end position="19"/>
    </location>
</feature>
<accession>A0A0J1ECM5</accession>
<keyword evidence="3" id="KW-1185">Reference proteome</keyword>
<reference evidence="2" key="1">
    <citation type="submission" date="2015-05" db="EMBL/GenBank/DDBJ databases">
        <title>Permanent draft genome of Rhodopirellula islandicus K833.</title>
        <authorList>
            <person name="Kizina J."/>
            <person name="Richter M."/>
            <person name="Glockner F.O."/>
            <person name="Harder J."/>
        </authorList>
    </citation>
    <scope>NUCLEOTIDE SEQUENCE [LARGE SCALE GENOMIC DNA]</scope>
    <source>
        <strain evidence="2">K833</strain>
    </source>
</reference>
<keyword evidence="2" id="KW-0812">Transmembrane</keyword>
<gene>
    <name evidence="2" type="ORF">RISK_004616</name>
</gene>
<comment type="caution">
    <text evidence="2">The sequence shown here is derived from an EMBL/GenBank/DDBJ whole genome shotgun (WGS) entry which is preliminary data.</text>
</comment>
<dbReference type="Proteomes" id="UP000036367">
    <property type="component" value="Unassembled WGS sequence"/>
</dbReference>
<dbReference type="STRING" id="595434.RISK_004616"/>
<dbReference type="AlphaFoldDB" id="A0A0J1ECM5"/>
<feature type="chain" id="PRO_5005250107" evidence="1">
    <location>
        <begin position="20"/>
        <end position="190"/>
    </location>
</feature>
<name>A0A0J1ECM5_RHOIS</name>
<protein>
    <submittedName>
        <fullName evidence="2">Signal peptide and transmembrane protein</fullName>
    </submittedName>
</protein>